<evidence type="ECO:0000256" key="1">
    <source>
        <dbReference type="SAM" id="MobiDB-lite"/>
    </source>
</evidence>
<feature type="compositionally biased region" description="Polar residues" evidence="1">
    <location>
        <begin position="270"/>
        <end position="280"/>
    </location>
</feature>
<feature type="compositionally biased region" description="Gly residues" evidence="1">
    <location>
        <begin position="377"/>
        <end position="387"/>
    </location>
</feature>
<dbReference type="EMBL" id="AM746676">
    <property type="protein sequence ID" value="CAN91763.1"/>
    <property type="molecule type" value="Genomic_DNA"/>
</dbReference>
<feature type="compositionally biased region" description="Basic and acidic residues" evidence="1">
    <location>
        <begin position="293"/>
        <end position="309"/>
    </location>
</feature>
<organism evidence="3 4">
    <name type="scientific">Sorangium cellulosum (strain So ce56)</name>
    <name type="common">Polyangium cellulosum (strain So ce56)</name>
    <dbReference type="NCBI Taxonomy" id="448385"/>
    <lineage>
        <taxon>Bacteria</taxon>
        <taxon>Pseudomonadati</taxon>
        <taxon>Myxococcota</taxon>
        <taxon>Polyangia</taxon>
        <taxon>Polyangiales</taxon>
        <taxon>Polyangiaceae</taxon>
        <taxon>Sorangium</taxon>
    </lineage>
</organism>
<dbReference type="HOGENOM" id="CLU_036811_0_0_7"/>
<dbReference type="KEGG" id="scl:sce1605"/>
<keyword evidence="2" id="KW-0732">Signal</keyword>
<sequence>MPRIARTPALFALGTMAACLAPAGCFPFSPRDDCEHKAIRCEANLAGAGGAGGVGGGGTGGAAGSGGATGAGGAAGTGGAGGGPTPVECVPSNAEDWTADARCGVFVSATASDGGSGTPDAPVNTLAEAIALAAQIEDESARRVYACAEEFQETLTVTSSVTVFGALDCATHWRWGDEPKTTLIATPGAVPLTMRVVGGTVHLEDLHIIAPSIAPNDAGTSAIAAIADHSKVDLVRCVLQAGDASSGKSGDAPPPPREQAPDGSDGNPACSATTVTTPLPETNDCGTTTDTTDDSRGGRGGNGRDDRGTSGDIGYPDDKNNDNAGGYNNSTATCSAGRKGSDGDLGVAGAGARGVGQLSSTGYAGKPGDDGQRGKAAQGGGGGGGSRGSSECSTITGNGGYGGASGGNGGAGGCGGAGGKGGAPGGSSIALVSLDAKLTLNDVSLIAGKGGQGGNGNAGQIGGAGGNGGVGGVSQTFGPNNFLRDACAGGWGGRGGTGGKGGGGQGGHSLGIAFLGTQDTIPSLDGTVIELGTPGAGGEGSAVAQDGAPGLALPLLDFASPPPAPGP</sequence>
<name>A9FDH9_SORC5</name>
<dbReference type="Proteomes" id="UP000002139">
    <property type="component" value="Chromosome"/>
</dbReference>
<evidence type="ECO:0000256" key="2">
    <source>
        <dbReference type="SAM" id="SignalP"/>
    </source>
</evidence>
<feature type="signal peptide" evidence="2">
    <location>
        <begin position="1"/>
        <end position="17"/>
    </location>
</feature>
<keyword evidence="4" id="KW-1185">Reference proteome</keyword>
<dbReference type="PROSITE" id="PS51257">
    <property type="entry name" value="PROKAR_LIPOPROTEIN"/>
    <property type="match status" value="1"/>
</dbReference>
<evidence type="ECO:0000313" key="4">
    <source>
        <dbReference type="Proteomes" id="UP000002139"/>
    </source>
</evidence>
<dbReference type="BioCyc" id="SCEL448385:SCE_RS52800-MONOMER"/>
<feature type="region of interest" description="Disordered" evidence="1">
    <location>
        <begin position="62"/>
        <end position="92"/>
    </location>
</feature>
<feature type="chain" id="PRO_5002738638" evidence="2">
    <location>
        <begin position="18"/>
        <end position="567"/>
    </location>
</feature>
<feature type="region of interest" description="Disordered" evidence="1">
    <location>
        <begin position="243"/>
        <end position="326"/>
    </location>
</feature>
<feature type="region of interest" description="Disordered" evidence="1">
    <location>
        <begin position="354"/>
        <end position="391"/>
    </location>
</feature>
<feature type="compositionally biased region" description="Gly residues" evidence="1">
    <location>
        <begin position="62"/>
        <end position="84"/>
    </location>
</feature>
<dbReference type="AlphaFoldDB" id="A9FDH9"/>
<dbReference type="STRING" id="448385.sce1605"/>
<accession>A9FDH9</accession>
<gene>
    <name evidence="3" type="ordered locus">sce1605</name>
</gene>
<protein>
    <submittedName>
        <fullName evidence="3">PE_PGRS family protein</fullName>
    </submittedName>
</protein>
<reference evidence="3 4" key="1">
    <citation type="journal article" date="2007" name="Nat. Biotechnol.">
        <title>Complete genome sequence of the myxobacterium Sorangium cellulosum.</title>
        <authorList>
            <person name="Schneiker S."/>
            <person name="Perlova O."/>
            <person name="Kaiser O."/>
            <person name="Gerth K."/>
            <person name="Alici A."/>
            <person name="Altmeyer M.O."/>
            <person name="Bartels D."/>
            <person name="Bekel T."/>
            <person name="Beyer S."/>
            <person name="Bode E."/>
            <person name="Bode H.B."/>
            <person name="Bolten C.J."/>
            <person name="Choudhuri J.V."/>
            <person name="Doss S."/>
            <person name="Elnakady Y.A."/>
            <person name="Frank B."/>
            <person name="Gaigalat L."/>
            <person name="Goesmann A."/>
            <person name="Groeger C."/>
            <person name="Gross F."/>
            <person name="Jelsbak L."/>
            <person name="Jelsbak L."/>
            <person name="Kalinowski J."/>
            <person name="Kegler C."/>
            <person name="Knauber T."/>
            <person name="Konietzny S."/>
            <person name="Kopp M."/>
            <person name="Krause L."/>
            <person name="Krug D."/>
            <person name="Linke B."/>
            <person name="Mahmud T."/>
            <person name="Martinez-Arias R."/>
            <person name="McHardy A.C."/>
            <person name="Merai M."/>
            <person name="Meyer F."/>
            <person name="Mormann S."/>
            <person name="Munoz-Dorado J."/>
            <person name="Perez J."/>
            <person name="Pradella S."/>
            <person name="Rachid S."/>
            <person name="Raddatz G."/>
            <person name="Rosenau F."/>
            <person name="Rueckert C."/>
            <person name="Sasse F."/>
            <person name="Scharfe M."/>
            <person name="Schuster S.C."/>
            <person name="Suen G."/>
            <person name="Treuner-Lange A."/>
            <person name="Velicer G.J."/>
            <person name="Vorholter F.-J."/>
            <person name="Weissman K.J."/>
            <person name="Welch R.D."/>
            <person name="Wenzel S.C."/>
            <person name="Whitworth D.E."/>
            <person name="Wilhelm S."/>
            <person name="Wittmann C."/>
            <person name="Bloecker H."/>
            <person name="Puehler A."/>
            <person name="Mueller R."/>
        </authorList>
    </citation>
    <scope>NUCLEOTIDE SEQUENCE [LARGE SCALE GENOMIC DNA]</scope>
    <source>
        <strain evidence="4">So ce56</strain>
    </source>
</reference>
<evidence type="ECO:0000313" key="3">
    <source>
        <dbReference type="EMBL" id="CAN91763.1"/>
    </source>
</evidence>
<proteinExistence type="predicted"/>